<evidence type="ECO:0000256" key="5">
    <source>
        <dbReference type="ARBA" id="ARBA00022777"/>
    </source>
</evidence>
<comment type="catalytic activity">
    <reaction evidence="9">
        <text>hydrogenselenide + ATP + H2O = selenophosphate + AMP + phosphate + 2 H(+)</text>
        <dbReference type="Rhea" id="RHEA:18737"/>
        <dbReference type="ChEBI" id="CHEBI:15377"/>
        <dbReference type="ChEBI" id="CHEBI:15378"/>
        <dbReference type="ChEBI" id="CHEBI:16144"/>
        <dbReference type="ChEBI" id="CHEBI:29317"/>
        <dbReference type="ChEBI" id="CHEBI:30616"/>
        <dbReference type="ChEBI" id="CHEBI:43474"/>
        <dbReference type="ChEBI" id="CHEBI:456215"/>
        <dbReference type="EC" id="2.7.9.3"/>
    </reaction>
</comment>
<feature type="site" description="Important for catalytic activity" evidence="9">
    <location>
        <position position="20"/>
    </location>
</feature>
<feature type="binding site" description="in other chain" evidence="9">
    <location>
        <begin position="48"/>
        <end position="50"/>
    </location>
    <ligand>
        <name>ATP</name>
        <dbReference type="ChEBI" id="CHEBI:30616"/>
        <note>ligand shared between dimeric partners</note>
    </ligand>
</feature>
<name>A0A8J2UDN9_9BACT</name>
<dbReference type="NCBIfam" id="TIGR00476">
    <property type="entry name" value="selD"/>
    <property type="match status" value="1"/>
</dbReference>
<dbReference type="SUPFAM" id="SSF55326">
    <property type="entry name" value="PurM N-terminal domain-like"/>
    <property type="match status" value="1"/>
</dbReference>
<dbReference type="Gene3D" id="3.90.650.10">
    <property type="entry name" value="PurM-like C-terminal domain"/>
    <property type="match status" value="1"/>
</dbReference>
<dbReference type="GO" id="GO:0016260">
    <property type="term" value="P:selenocysteine biosynthetic process"/>
    <property type="evidence" value="ECO:0007669"/>
    <property type="project" value="InterPro"/>
</dbReference>
<feature type="domain" description="PurM-like N-terminal" evidence="10">
    <location>
        <begin position="50"/>
        <end position="157"/>
    </location>
</feature>
<dbReference type="PANTHER" id="PTHR10256">
    <property type="entry name" value="SELENIDE, WATER DIKINASE"/>
    <property type="match status" value="1"/>
</dbReference>
<evidence type="ECO:0000256" key="2">
    <source>
        <dbReference type="ARBA" id="ARBA00022679"/>
    </source>
</evidence>
<feature type="binding site" evidence="9">
    <location>
        <position position="227"/>
    </location>
    <ligand>
        <name>Mg(2+)</name>
        <dbReference type="ChEBI" id="CHEBI:18420"/>
    </ligand>
</feature>
<reference evidence="12" key="1">
    <citation type="journal article" date="2014" name="Int. J. Syst. Evol. Microbiol.">
        <title>Complete genome sequence of Corynebacterium casei LMG S-19264T (=DSM 44701T), isolated from a smear-ripened cheese.</title>
        <authorList>
            <consortium name="US DOE Joint Genome Institute (JGI-PGF)"/>
            <person name="Walter F."/>
            <person name="Albersmeier A."/>
            <person name="Kalinowski J."/>
            <person name="Ruckert C."/>
        </authorList>
    </citation>
    <scope>NUCLEOTIDE SEQUENCE</scope>
    <source>
        <strain evidence="12">CGMCC 1.15448</strain>
    </source>
</reference>
<dbReference type="PIRSF" id="PIRSF036407">
    <property type="entry name" value="Selenphspht_syn"/>
    <property type="match status" value="1"/>
</dbReference>
<dbReference type="GO" id="GO:0005524">
    <property type="term" value="F:ATP binding"/>
    <property type="evidence" value="ECO:0007669"/>
    <property type="project" value="UniProtKB-UniRule"/>
</dbReference>
<keyword evidence="8 9" id="KW-0711">Selenium</keyword>
<reference evidence="12" key="2">
    <citation type="submission" date="2020-09" db="EMBL/GenBank/DDBJ databases">
        <authorList>
            <person name="Sun Q."/>
            <person name="Zhou Y."/>
        </authorList>
    </citation>
    <scope>NUCLEOTIDE SEQUENCE</scope>
    <source>
        <strain evidence="12">CGMCC 1.15448</strain>
    </source>
</reference>
<accession>A0A8J2UDN9</accession>
<organism evidence="12 13">
    <name type="scientific">Puia dinghuensis</name>
    <dbReference type="NCBI Taxonomy" id="1792502"/>
    <lineage>
        <taxon>Bacteria</taxon>
        <taxon>Pseudomonadati</taxon>
        <taxon>Bacteroidota</taxon>
        <taxon>Chitinophagia</taxon>
        <taxon>Chitinophagales</taxon>
        <taxon>Chitinophagaceae</taxon>
        <taxon>Puia</taxon>
    </lineage>
</organism>
<proteinExistence type="inferred from homology"/>
<dbReference type="InterPro" id="IPR016188">
    <property type="entry name" value="PurM-like_N"/>
</dbReference>
<dbReference type="InterPro" id="IPR023061">
    <property type="entry name" value="SelD_I"/>
</dbReference>
<evidence type="ECO:0000256" key="3">
    <source>
        <dbReference type="ARBA" id="ARBA00022723"/>
    </source>
</evidence>
<feature type="binding site" description="in other chain" evidence="9">
    <location>
        <position position="20"/>
    </location>
    <ligand>
        <name>ATP</name>
        <dbReference type="ChEBI" id="CHEBI:30616"/>
        <note>ligand shared between dimeric partners</note>
    </ligand>
</feature>
<dbReference type="EC" id="2.7.9.3" evidence="9"/>
<feature type="binding site" evidence="9">
    <location>
        <begin position="139"/>
        <end position="141"/>
    </location>
    <ligand>
        <name>ATP</name>
        <dbReference type="ChEBI" id="CHEBI:30616"/>
        <note>ligand shared between dimeric partners</note>
    </ligand>
</feature>
<evidence type="ECO:0000256" key="7">
    <source>
        <dbReference type="ARBA" id="ARBA00022842"/>
    </source>
</evidence>
<evidence type="ECO:0000256" key="6">
    <source>
        <dbReference type="ARBA" id="ARBA00022840"/>
    </source>
</evidence>
<sequence length="350" mass="36770">MDYSAIKLTKYSHGAGCGCKISPAILDKILHSTAHALTDPNLMVGNDKRDDAAVWDLGNGSALISTTDFFMPIVDDAYDFGRIASANAISDVYAMGGRPILAIAILGWPVDKLPPEVAQRVLEGARAICAEAGIALAGGHSIDCPEPVFGLAVNGLVPTTQIKRNSTAIPGCQLYLTKALGVGILSTAQKKDLLSPEDAAIALQSMVTLNKLGETLGGLDGVKAMTDVTGFGLLGHLAEMCEGSGVSAVVEFGKIPIIPAIRGYLQQGCIPGGTKRNWASYGEKVMLGTEEQRYILSDPQTSGGLLLAVTPEAAPEVEALLRRQGLPEANCRPFGRLITQTNEYLIDVAP</sequence>
<dbReference type="HAMAP" id="MF_00625">
    <property type="entry name" value="SelD"/>
    <property type="match status" value="1"/>
</dbReference>
<dbReference type="GO" id="GO:0000287">
    <property type="term" value="F:magnesium ion binding"/>
    <property type="evidence" value="ECO:0007669"/>
    <property type="project" value="UniProtKB-UniRule"/>
</dbReference>
<feature type="binding site" description="in other chain" evidence="9">
    <location>
        <position position="68"/>
    </location>
    <ligand>
        <name>ATP</name>
        <dbReference type="ChEBI" id="CHEBI:30616"/>
        <note>ligand shared between dimeric partners</note>
    </ligand>
</feature>
<dbReference type="InterPro" id="IPR036676">
    <property type="entry name" value="PurM-like_C_sf"/>
</dbReference>
<gene>
    <name evidence="9 12" type="primary">selD</name>
    <name evidence="12" type="ORF">GCM10011511_28470</name>
</gene>
<dbReference type="SUPFAM" id="SSF56042">
    <property type="entry name" value="PurM C-terminal domain-like"/>
    <property type="match status" value="1"/>
</dbReference>
<dbReference type="Gene3D" id="3.30.1330.10">
    <property type="entry name" value="PurM-like, N-terminal domain"/>
    <property type="match status" value="1"/>
</dbReference>
<evidence type="ECO:0000256" key="9">
    <source>
        <dbReference type="HAMAP-Rule" id="MF_00625"/>
    </source>
</evidence>
<dbReference type="InterPro" id="IPR036921">
    <property type="entry name" value="PurM-like_N_sf"/>
</dbReference>
<dbReference type="EMBL" id="BMJC01000003">
    <property type="protein sequence ID" value="GGB03468.1"/>
    <property type="molecule type" value="Genomic_DNA"/>
</dbReference>
<dbReference type="FunFam" id="3.90.650.10:FF:000004">
    <property type="entry name" value="Selenide, water dikinase"/>
    <property type="match status" value="1"/>
</dbReference>
<feature type="binding site" evidence="9">
    <location>
        <position position="51"/>
    </location>
    <ligand>
        <name>Mg(2+)</name>
        <dbReference type="ChEBI" id="CHEBI:18420"/>
    </ligand>
</feature>
<dbReference type="PANTHER" id="PTHR10256:SF0">
    <property type="entry name" value="INACTIVE SELENIDE, WATER DIKINASE-LIKE PROTEIN-RELATED"/>
    <property type="match status" value="1"/>
</dbReference>
<keyword evidence="5 9" id="KW-0418">Kinase</keyword>
<dbReference type="InterPro" id="IPR004536">
    <property type="entry name" value="SPS/SelD"/>
</dbReference>
<dbReference type="Pfam" id="PF00586">
    <property type="entry name" value="AIRS"/>
    <property type="match status" value="1"/>
</dbReference>
<evidence type="ECO:0000259" key="11">
    <source>
        <dbReference type="Pfam" id="PF02769"/>
    </source>
</evidence>
<keyword evidence="3 9" id="KW-0479">Metal-binding</keyword>
<dbReference type="AlphaFoldDB" id="A0A8J2UDN9"/>
<comment type="function">
    <text evidence="9">Synthesizes selenophosphate from selenide and ATP.</text>
</comment>
<keyword evidence="2 9" id="KW-0808">Transferase</keyword>
<evidence type="ECO:0000313" key="12">
    <source>
        <dbReference type="EMBL" id="GGB03468.1"/>
    </source>
</evidence>
<keyword evidence="7 9" id="KW-0460">Magnesium</keyword>
<evidence type="ECO:0000259" key="10">
    <source>
        <dbReference type="Pfam" id="PF00586"/>
    </source>
</evidence>
<evidence type="ECO:0000256" key="4">
    <source>
        <dbReference type="ARBA" id="ARBA00022741"/>
    </source>
</evidence>
<evidence type="ECO:0000256" key="8">
    <source>
        <dbReference type="ARBA" id="ARBA00023266"/>
    </source>
</evidence>
<evidence type="ECO:0000256" key="1">
    <source>
        <dbReference type="ARBA" id="ARBA00008026"/>
    </source>
</evidence>
<comment type="cofactor">
    <cofactor evidence="9">
        <name>Mg(2+)</name>
        <dbReference type="ChEBI" id="CHEBI:18420"/>
    </cofactor>
    <text evidence="9">Binds 1 Mg(2+) ion per monomer.</text>
</comment>
<keyword evidence="13" id="KW-1185">Reference proteome</keyword>
<dbReference type="Pfam" id="PF02769">
    <property type="entry name" value="AIRS_C"/>
    <property type="match status" value="1"/>
</dbReference>
<feature type="active site" evidence="9">
    <location>
        <position position="17"/>
    </location>
</feature>
<feature type="binding site" evidence="9">
    <location>
        <position position="91"/>
    </location>
    <ligand>
        <name>Mg(2+)</name>
        <dbReference type="ChEBI" id="CHEBI:18420"/>
    </ligand>
</feature>
<dbReference type="NCBIfam" id="NF002098">
    <property type="entry name" value="PRK00943.1"/>
    <property type="match status" value="1"/>
</dbReference>
<dbReference type="Proteomes" id="UP000607559">
    <property type="component" value="Unassembled WGS sequence"/>
</dbReference>
<dbReference type="GO" id="GO:0004756">
    <property type="term" value="F:selenide, water dikinase activity"/>
    <property type="evidence" value="ECO:0007669"/>
    <property type="project" value="UniProtKB-UniRule"/>
</dbReference>
<feature type="binding site" description="in other chain" evidence="9">
    <location>
        <position position="91"/>
    </location>
    <ligand>
        <name>ATP</name>
        <dbReference type="ChEBI" id="CHEBI:30616"/>
        <note>ligand shared between dimeric partners</note>
    </ligand>
</feature>
<comment type="similarity">
    <text evidence="1 9">Belongs to the selenophosphate synthase 1 family. Class I subfamily.</text>
</comment>
<comment type="caution">
    <text evidence="12">The sequence shown here is derived from an EMBL/GenBank/DDBJ whole genome shotgun (WGS) entry which is preliminary data.</text>
</comment>
<keyword evidence="6 9" id="KW-0067">ATP-binding</keyword>
<feature type="domain" description="PurM-like C-terminal" evidence="11">
    <location>
        <begin position="170"/>
        <end position="329"/>
    </location>
</feature>
<keyword evidence="4 9" id="KW-0547">Nucleotide-binding</keyword>
<evidence type="ECO:0000313" key="13">
    <source>
        <dbReference type="Proteomes" id="UP000607559"/>
    </source>
</evidence>
<comment type="subunit">
    <text evidence="9">Homodimer.</text>
</comment>
<dbReference type="InterPro" id="IPR010918">
    <property type="entry name" value="PurM-like_C_dom"/>
</dbReference>
<dbReference type="CDD" id="cd02195">
    <property type="entry name" value="SelD"/>
    <property type="match status" value="1"/>
</dbReference>
<dbReference type="GO" id="GO:0005737">
    <property type="term" value="C:cytoplasm"/>
    <property type="evidence" value="ECO:0007669"/>
    <property type="project" value="TreeGrafter"/>
</dbReference>
<dbReference type="RefSeq" id="WP_188932760.1">
    <property type="nucleotide sequence ID" value="NZ_BMJC01000003.1"/>
</dbReference>
<protein>
    <recommendedName>
        <fullName evidence="9">Selenide, water dikinase</fullName>
        <ecNumber evidence="9">2.7.9.3</ecNumber>
    </recommendedName>
    <alternativeName>
        <fullName evidence="9">Selenium donor protein</fullName>
    </alternativeName>
    <alternativeName>
        <fullName evidence="9">Selenophosphate synthase</fullName>
    </alternativeName>
</protein>
<dbReference type="FunFam" id="3.30.1330.10:FF:000003">
    <property type="entry name" value="Selenide, water dikinase"/>
    <property type="match status" value="1"/>
</dbReference>